<proteinExistence type="inferred from homology"/>
<comment type="similarity">
    <text evidence="2">Belongs to the HPPK family.</text>
</comment>
<dbReference type="GO" id="GO:0003848">
    <property type="term" value="F:2-amino-4-hydroxy-6-hydroxymethyldihydropteridine diphosphokinase activity"/>
    <property type="evidence" value="ECO:0007669"/>
    <property type="project" value="UniProtKB-EC"/>
</dbReference>
<dbReference type="InterPro" id="IPR035907">
    <property type="entry name" value="Hppk_sf"/>
</dbReference>
<evidence type="ECO:0000259" key="13">
    <source>
        <dbReference type="PROSITE" id="PS00794"/>
    </source>
</evidence>
<evidence type="ECO:0000256" key="4">
    <source>
        <dbReference type="ARBA" id="ARBA00016218"/>
    </source>
</evidence>
<protein>
    <recommendedName>
        <fullName evidence="4">2-amino-4-hydroxy-6-hydroxymethyldihydropteridine pyrophosphokinase</fullName>
        <ecNumber evidence="3">2.7.6.3</ecNumber>
    </recommendedName>
    <alternativeName>
        <fullName evidence="11">6-hydroxymethyl-7,8-dihydropterin pyrophosphokinase</fullName>
    </alternativeName>
    <alternativeName>
        <fullName evidence="12">7,8-dihydro-6-hydroxymethylpterin-pyrophosphokinase</fullName>
    </alternativeName>
</protein>
<name>A0ABS1HIB6_9BACT</name>
<feature type="domain" description="7,8-dihydro-6-hydroxymethylpterin-pyrophosphokinase" evidence="13">
    <location>
        <begin position="88"/>
        <end position="99"/>
    </location>
</feature>
<dbReference type="PROSITE" id="PS00794">
    <property type="entry name" value="HPPK"/>
    <property type="match status" value="1"/>
</dbReference>
<comment type="function">
    <text evidence="10">Catalyzes the transfer of pyrophosphate from adenosine triphosphate (ATP) to 6-hydroxymethyl-7,8-dihydropterin, an enzymatic step in folate biosynthesis pathway.</text>
</comment>
<evidence type="ECO:0000256" key="7">
    <source>
        <dbReference type="ARBA" id="ARBA00022777"/>
    </source>
</evidence>
<evidence type="ECO:0000256" key="11">
    <source>
        <dbReference type="ARBA" id="ARBA00029766"/>
    </source>
</evidence>
<dbReference type="SUPFAM" id="SSF55083">
    <property type="entry name" value="6-hydroxymethyl-7,8-dihydropterin pyrophosphokinase, HPPK"/>
    <property type="match status" value="1"/>
</dbReference>
<accession>A0ABS1HIB6</accession>
<dbReference type="PANTHER" id="PTHR43071:SF1">
    <property type="entry name" value="2-AMINO-4-HYDROXY-6-HYDROXYMETHYLDIHYDROPTERIDINE PYROPHOSPHOKINASE"/>
    <property type="match status" value="1"/>
</dbReference>
<dbReference type="Gene3D" id="3.30.70.560">
    <property type="entry name" value="7,8-Dihydro-6-hydroxymethylpterin-pyrophosphokinase HPPK"/>
    <property type="match status" value="1"/>
</dbReference>
<evidence type="ECO:0000256" key="9">
    <source>
        <dbReference type="ARBA" id="ARBA00022909"/>
    </source>
</evidence>
<evidence type="ECO:0000313" key="15">
    <source>
        <dbReference type="Proteomes" id="UP000605676"/>
    </source>
</evidence>
<keyword evidence="15" id="KW-1185">Reference proteome</keyword>
<keyword evidence="7" id="KW-0418">Kinase</keyword>
<comment type="caution">
    <text evidence="14">The sequence shown here is derived from an EMBL/GenBank/DDBJ whole genome shotgun (WGS) entry which is preliminary data.</text>
</comment>
<keyword evidence="5 14" id="KW-0808">Transferase</keyword>
<evidence type="ECO:0000256" key="1">
    <source>
        <dbReference type="ARBA" id="ARBA00005051"/>
    </source>
</evidence>
<evidence type="ECO:0000256" key="10">
    <source>
        <dbReference type="ARBA" id="ARBA00029409"/>
    </source>
</evidence>
<reference evidence="14 15" key="1">
    <citation type="submission" date="2021-01" db="EMBL/GenBank/DDBJ databases">
        <title>Carboxyliciviraga sp.nov., isolated from coastal sediments.</title>
        <authorList>
            <person name="Lu D."/>
            <person name="Zhang T."/>
        </authorList>
    </citation>
    <scope>NUCLEOTIDE SEQUENCE [LARGE SCALE GENOMIC DNA]</scope>
    <source>
        <strain evidence="14 15">N1Y132</strain>
    </source>
</reference>
<evidence type="ECO:0000313" key="14">
    <source>
        <dbReference type="EMBL" id="MBK3517392.1"/>
    </source>
</evidence>
<dbReference type="EMBL" id="JAENRR010000015">
    <property type="protein sequence ID" value="MBK3517392.1"/>
    <property type="molecule type" value="Genomic_DNA"/>
</dbReference>
<comment type="pathway">
    <text evidence="1">Cofactor biosynthesis; tetrahydrofolate biosynthesis; 2-amino-4-hydroxy-6-hydroxymethyl-7,8-dihydropteridine diphosphate from 7,8-dihydroneopterin triphosphate: step 4/4.</text>
</comment>
<keyword evidence="9" id="KW-0289">Folate biosynthesis</keyword>
<gene>
    <name evidence="14" type="primary">folK</name>
    <name evidence="14" type="ORF">JIV24_08605</name>
</gene>
<sequence>MRKIHVVIGLGSNINAEQNIPAAIEELKQIGEVLKSSEVLITKPIGITNQDDFFNSAVLLQTDDDFDILNIKLKVIEDKMGRNRSRPKFGPREIDLDIVVYDNEITDEDYYTRDFLQKLVAQVWSKK</sequence>
<evidence type="ECO:0000256" key="12">
    <source>
        <dbReference type="ARBA" id="ARBA00033413"/>
    </source>
</evidence>
<evidence type="ECO:0000256" key="2">
    <source>
        <dbReference type="ARBA" id="ARBA00005810"/>
    </source>
</evidence>
<dbReference type="InterPro" id="IPR000550">
    <property type="entry name" value="Hppk"/>
</dbReference>
<dbReference type="RefSeq" id="WP_200464621.1">
    <property type="nucleotide sequence ID" value="NZ_JAENRR010000015.1"/>
</dbReference>
<dbReference type="EC" id="2.7.6.3" evidence="3"/>
<evidence type="ECO:0000256" key="6">
    <source>
        <dbReference type="ARBA" id="ARBA00022741"/>
    </source>
</evidence>
<evidence type="ECO:0000256" key="8">
    <source>
        <dbReference type="ARBA" id="ARBA00022840"/>
    </source>
</evidence>
<keyword evidence="8" id="KW-0067">ATP-binding</keyword>
<organism evidence="14 15">
    <name type="scientific">Carboxylicivirga marina</name>
    <dbReference type="NCBI Taxonomy" id="2800988"/>
    <lineage>
        <taxon>Bacteria</taxon>
        <taxon>Pseudomonadati</taxon>
        <taxon>Bacteroidota</taxon>
        <taxon>Bacteroidia</taxon>
        <taxon>Marinilabiliales</taxon>
        <taxon>Marinilabiliaceae</taxon>
        <taxon>Carboxylicivirga</taxon>
    </lineage>
</organism>
<dbReference type="PANTHER" id="PTHR43071">
    <property type="entry name" value="2-AMINO-4-HYDROXY-6-HYDROXYMETHYLDIHYDROPTERIDINE PYROPHOSPHOKINASE"/>
    <property type="match status" value="1"/>
</dbReference>
<keyword evidence="6" id="KW-0547">Nucleotide-binding</keyword>
<evidence type="ECO:0000256" key="5">
    <source>
        <dbReference type="ARBA" id="ARBA00022679"/>
    </source>
</evidence>
<dbReference type="NCBIfam" id="TIGR01498">
    <property type="entry name" value="folK"/>
    <property type="match status" value="1"/>
</dbReference>
<evidence type="ECO:0000256" key="3">
    <source>
        <dbReference type="ARBA" id="ARBA00013253"/>
    </source>
</evidence>
<dbReference type="Pfam" id="PF01288">
    <property type="entry name" value="HPPK"/>
    <property type="match status" value="1"/>
</dbReference>
<dbReference type="CDD" id="cd00483">
    <property type="entry name" value="HPPK"/>
    <property type="match status" value="1"/>
</dbReference>
<dbReference type="Proteomes" id="UP000605676">
    <property type="component" value="Unassembled WGS sequence"/>
</dbReference>